<dbReference type="AlphaFoldDB" id="A0A192H0H1"/>
<evidence type="ECO:0000256" key="1">
    <source>
        <dbReference type="ARBA" id="ARBA00001946"/>
    </source>
</evidence>
<evidence type="ECO:0000313" key="7">
    <source>
        <dbReference type="Proteomes" id="UP000078582"/>
    </source>
</evidence>
<accession>A0A192H0H1</accession>
<organism evidence="6 7">
    <name type="scientific">Loigolactobacillus backii</name>
    <dbReference type="NCBI Taxonomy" id="375175"/>
    <lineage>
        <taxon>Bacteria</taxon>
        <taxon>Bacillati</taxon>
        <taxon>Bacillota</taxon>
        <taxon>Bacilli</taxon>
        <taxon>Lactobacillales</taxon>
        <taxon>Lactobacillaceae</taxon>
        <taxon>Loigolactobacillus</taxon>
    </lineage>
</organism>
<dbReference type="GO" id="GO:0046872">
    <property type="term" value="F:metal ion binding"/>
    <property type="evidence" value="ECO:0007669"/>
    <property type="project" value="UniProtKB-KW"/>
</dbReference>
<name>A0A192H0H1_9LACO</name>
<dbReference type="PANTHER" id="PTHR43758:SF2">
    <property type="entry name" value="OXIDIZED PURINE NUCLEOSIDE TRIPHOSPHATE HYDROLASE"/>
    <property type="match status" value="1"/>
</dbReference>
<dbReference type="GO" id="GO:0005737">
    <property type="term" value="C:cytoplasm"/>
    <property type="evidence" value="ECO:0007669"/>
    <property type="project" value="TreeGrafter"/>
</dbReference>
<evidence type="ECO:0000256" key="2">
    <source>
        <dbReference type="ARBA" id="ARBA00005582"/>
    </source>
</evidence>
<dbReference type="PANTHER" id="PTHR43758">
    <property type="entry name" value="7,8-DIHYDRO-8-OXOGUANINE TRIPHOSPHATASE"/>
    <property type="match status" value="1"/>
</dbReference>
<keyword evidence="7" id="KW-1185">Reference proteome</keyword>
<dbReference type="OrthoDB" id="9804563at2"/>
<evidence type="ECO:0000256" key="3">
    <source>
        <dbReference type="ARBA" id="ARBA00022723"/>
    </source>
</evidence>
<dbReference type="Proteomes" id="UP000078582">
    <property type="component" value="Chromosome"/>
</dbReference>
<protein>
    <submittedName>
        <fullName evidence="6">NUDIX hydrolase</fullName>
    </submittedName>
</protein>
<dbReference type="InterPro" id="IPR015797">
    <property type="entry name" value="NUDIX_hydrolase-like_dom_sf"/>
</dbReference>
<evidence type="ECO:0000256" key="4">
    <source>
        <dbReference type="ARBA" id="ARBA00022801"/>
    </source>
</evidence>
<comment type="similarity">
    <text evidence="2">Belongs to the Nudix hydrolase family.</text>
</comment>
<dbReference type="Pfam" id="PF00293">
    <property type="entry name" value="NUDIX"/>
    <property type="match status" value="1"/>
</dbReference>
<dbReference type="STRING" id="375175.AYR53_05560"/>
<dbReference type="CDD" id="cd18886">
    <property type="entry name" value="NUDIX_MutT_Nudt1"/>
    <property type="match status" value="1"/>
</dbReference>
<comment type="cofactor">
    <cofactor evidence="1">
        <name>Mg(2+)</name>
        <dbReference type="ChEBI" id="CHEBI:18420"/>
    </cofactor>
</comment>
<dbReference type="EMBL" id="CP014873">
    <property type="protein sequence ID" value="ANK62289.1"/>
    <property type="molecule type" value="Genomic_DNA"/>
</dbReference>
<dbReference type="GeneID" id="42981714"/>
<keyword evidence="4 6" id="KW-0378">Hydrolase</keyword>
<evidence type="ECO:0000256" key="5">
    <source>
        <dbReference type="ARBA" id="ARBA00022842"/>
    </source>
</evidence>
<keyword evidence="5" id="KW-0460">Magnesium</keyword>
<dbReference type="InterPro" id="IPR000086">
    <property type="entry name" value="NUDIX_hydrolase_dom"/>
</dbReference>
<dbReference type="RefSeq" id="WP_068225591.1">
    <property type="nucleotide sequence ID" value="NZ_CP014623.1"/>
</dbReference>
<dbReference type="PROSITE" id="PS51462">
    <property type="entry name" value="NUDIX"/>
    <property type="match status" value="1"/>
</dbReference>
<dbReference type="KEGG" id="lbt:AYR52_08440"/>
<sequence length="160" mass="18449">MTYKYTLAIVHAQEQILVINRLKKPYPGQWNGVGGKVEPHETADVAMQREIQEETQFRPNDYQLTLAGILDWHIDGRYIDSIYVYVAALTKAAPQKYPQMTREGILNFFSLDWLTQSANLGVVADFQQILRPALSGKKQRYNTNFIDERLVDFKVTPLIM</sequence>
<keyword evidence="3" id="KW-0479">Metal-binding</keyword>
<dbReference type="SUPFAM" id="SSF55811">
    <property type="entry name" value="Nudix"/>
    <property type="match status" value="1"/>
</dbReference>
<proteinExistence type="inferred from homology"/>
<gene>
    <name evidence="6" type="ORF">AYR53_05560</name>
</gene>
<reference evidence="6 7" key="1">
    <citation type="submission" date="2016-03" db="EMBL/GenBank/DDBJ databases">
        <title>Pediococcus and Lactobacillus from brewery environment - whole genome sequencing and assembly.</title>
        <authorList>
            <person name="Behr J."/>
            <person name="Geissler A.J."/>
            <person name="Vogel R.F."/>
        </authorList>
    </citation>
    <scope>NUCLEOTIDE SEQUENCE [LARGE SCALE GENOMIC DNA]</scope>
    <source>
        <strain evidence="6 7">TMW 1.1989</strain>
    </source>
</reference>
<dbReference type="Gene3D" id="3.90.79.10">
    <property type="entry name" value="Nucleoside Triphosphate Pyrophosphohydrolase"/>
    <property type="match status" value="1"/>
</dbReference>
<dbReference type="GO" id="GO:0016818">
    <property type="term" value="F:hydrolase activity, acting on acid anhydrides, in phosphorus-containing anhydrides"/>
    <property type="evidence" value="ECO:0007669"/>
    <property type="project" value="TreeGrafter"/>
</dbReference>
<evidence type="ECO:0000313" key="6">
    <source>
        <dbReference type="EMBL" id="ANK62289.1"/>
    </source>
</evidence>